<evidence type="ECO:0000259" key="6">
    <source>
        <dbReference type="PROSITE" id="PS50850"/>
    </source>
</evidence>
<dbReference type="PROSITE" id="PS50850">
    <property type="entry name" value="MFS"/>
    <property type="match status" value="1"/>
</dbReference>
<dbReference type="InterPro" id="IPR020846">
    <property type="entry name" value="MFS_dom"/>
</dbReference>
<name>A0A2U8E3G9_9BACT</name>
<dbReference type="Gene3D" id="1.20.1250.20">
    <property type="entry name" value="MFS general substrate transporter like domains"/>
    <property type="match status" value="2"/>
</dbReference>
<dbReference type="SUPFAM" id="SSF103473">
    <property type="entry name" value="MFS general substrate transporter"/>
    <property type="match status" value="1"/>
</dbReference>
<feature type="domain" description="Major facilitator superfamily (MFS) profile" evidence="6">
    <location>
        <begin position="11"/>
        <end position="418"/>
    </location>
</feature>
<feature type="transmembrane region" description="Helical" evidence="5">
    <location>
        <begin position="292"/>
        <end position="312"/>
    </location>
</feature>
<reference evidence="7 8" key="1">
    <citation type="journal article" date="2018" name="Syst. Appl. Microbiol.">
        <title>Ereboglobus luteus gen. nov. sp. nov. from cockroach guts, and new insights into the oxygen relationship of the genera Opitutus and Didymococcus (Verrucomicrobia: Opitutaceae).</title>
        <authorList>
            <person name="Tegtmeier D."/>
            <person name="Belitz A."/>
            <person name="Radek R."/>
            <person name="Heimerl T."/>
            <person name="Brune A."/>
        </authorList>
    </citation>
    <scope>NUCLEOTIDE SEQUENCE [LARGE SCALE GENOMIC DNA]</scope>
    <source>
        <strain evidence="7 8">Ho45</strain>
    </source>
</reference>
<dbReference type="CDD" id="cd17312">
    <property type="entry name" value="MFS_OPA_SLC37"/>
    <property type="match status" value="1"/>
</dbReference>
<evidence type="ECO:0000256" key="2">
    <source>
        <dbReference type="ARBA" id="ARBA00022692"/>
    </source>
</evidence>
<dbReference type="PANTHER" id="PTHR43826">
    <property type="entry name" value="GLUCOSE-6-PHOSPHATE EXCHANGER SLC37A4"/>
    <property type="match status" value="1"/>
</dbReference>
<proteinExistence type="predicted"/>
<dbReference type="PIRSF" id="PIRSF002808">
    <property type="entry name" value="Hexose_phosphate_transp"/>
    <property type="match status" value="1"/>
</dbReference>
<dbReference type="GO" id="GO:0061513">
    <property type="term" value="F:glucose 6-phosphate:phosphate antiporter activity"/>
    <property type="evidence" value="ECO:0007669"/>
    <property type="project" value="TreeGrafter"/>
</dbReference>
<accession>A0A2U8E3G9</accession>
<keyword evidence="3 5" id="KW-1133">Transmembrane helix</keyword>
<evidence type="ECO:0000256" key="3">
    <source>
        <dbReference type="ARBA" id="ARBA00022989"/>
    </source>
</evidence>
<evidence type="ECO:0000313" key="7">
    <source>
        <dbReference type="EMBL" id="AWI09254.1"/>
    </source>
</evidence>
<feature type="transmembrane region" description="Helical" evidence="5">
    <location>
        <begin position="348"/>
        <end position="375"/>
    </location>
</feature>
<feature type="transmembrane region" description="Helical" evidence="5">
    <location>
        <begin position="165"/>
        <end position="185"/>
    </location>
</feature>
<keyword evidence="8" id="KW-1185">Reference proteome</keyword>
<evidence type="ECO:0000256" key="5">
    <source>
        <dbReference type="SAM" id="Phobius"/>
    </source>
</evidence>
<keyword evidence="2 5" id="KW-0812">Transmembrane</keyword>
<sequence length="423" mass="45881">MKKHNFQKWGVFTAATIGYGLYYVCRLSLNVVKKPMVDDGYLTETQLGIIGSALFFSYAVGKFINGFLADRINVRYFMAGSLLVAVGVNFLLGFAIPFWALVILWGLNGWFQSAGGPCSVIALNNWFSSKQRGTVYGFWSASHNIGEAATYILAAVVVGALGWQYGFWSAACMGAFGVVFIFVFLKPSPPEKESVSSVQTEAPKAEKSSVKKLQIEVIKNPIIWLLALASGVMYICRYAVNSWGIYYFAAEKSYTLVEAGSLISVSAICGTVGTIFSGWISDRFFNAKRLPLAWMASLTNLIAIALFMFAPHSTVIDIVSMVLFGVSIGVLISFMGGLIAMDLAPKGAVGAAVGIIGLGNYIGAGMQEILSGYLIESNKTIVDGQTVYDFSHIRIFWVAAALISLSLISVIWKKTSQQKQANN</sequence>
<organism evidence="7 8">
    <name type="scientific">Ereboglobus luteus</name>
    <dbReference type="NCBI Taxonomy" id="1796921"/>
    <lineage>
        <taxon>Bacteria</taxon>
        <taxon>Pseudomonadati</taxon>
        <taxon>Verrucomicrobiota</taxon>
        <taxon>Opitutia</taxon>
        <taxon>Opitutales</taxon>
        <taxon>Opitutaceae</taxon>
        <taxon>Ereboglobus</taxon>
    </lineage>
</organism>
<dbReference type="InterPro" id="IPR036259">
    <property type="entry name" value="MFS_trans_sf"/>
</dbReference>
<dbReference type="EMBL" id="CP023004">
    <property type="protein sequence ID" value="AWI09254.1"/>
    <property type="molecule type" value="Genomic_DNA"/>
</dbReference>
<dbReference type="InterPro" id="IPR051337">
    <property type="entry name" value="OPA_Antiporter"/>
</dbReference>
<dbReference type="GO" id="GO:0012505">
    <property type="term" value="C:endomembrane system"/>
    <property type="evidence" value="ECO:0007669"/>
    <property type="project" value="UniProtKB-SubCell"/>
</dbReference>
<feature type="transmembrane region" description="Helical" evidence="5">
    <location>
        <begin position="260"/>
        <end position="280"/>
    </location>
</feature>
<feature type="transmembrane region" description="Helical" evidence="5">
    <location>
        <begin position="222"/>
        <end position="240"/>
    </location>
</feature>
<dbReference type="InterPro" id="IPR000849">
    <property type="entry name" value="Sugar_P_transporter"/>
</dbReference>
<dbReference type="OrthoDB" id="9766638at2"/>
<feature type="transmembrane region" description="Helical" evidence="5">
    <location>
        <begin position="81"/>
        <end position="107"/>
    </location>
</feature>
<feature type="transmembrane region" description="Helical" evidence="5">
    <location>
        <begin position="9"/>
        <end position="29"/>
    </location>
</feature>
<dbReference type="AlphaFoldDB" id="A0A2U8E3G9"/>
<evidence type="ECO:0000313" key="8">
    <source>
        <dbReference type="Proteomes" id="UP000244896"/>
    </source>
</evidence>
<evidence type="ECO:0000256" key="1">
    <source>
        <dbReference type="ARBA" id="ARBA00004127"/>
    </source>
</evidence>
<dbReference type="GO" id="GO:0035435">
    <property type="term" value="P:phosphate ion transmembrane transport"/>
    <property type="evidence" value="ECO:0007669"/>
    <property type="project" value="TreeGrafter"/>
</dbReference>
<protein>
    <submittedName>
        <fullName evidence="7">MFS transporter</fullName>
    </submittedName>
</protein>
<dbReference type="KEGG" id="elut:CKA38_08375"/>
<feature type="transmembrane region" description="Helical" evidence="5">
    <location>
        <begin position="395"/>
        <end position="412"/>
    </location>
</feature>
<keyword evidence="4 5" id="KW-0472">Membrane</keyword>
<dbReference type="Proteomes" id="UP000244896">
    <property type="component" value="Chromosome"/>
</dbReference>
<gene>
    <name evidence="7" type="ORF">CKA38_08375</name>
</gene>
<dbReference type="PANTHER" id="PTHR43826:SF7">
    <property type="entry name" value="PROTEIN UHPC, PUTATIVE-RELATED"/>
    <property type="match status" value="1"/>
</dbReference>
<dbReference type="Pfam" id="PF07690">
    <property type="entry name" value="MFS_1"/>
    <property type="match status" value="1"/>
</dbReference>
<dbReference type="GO" id="GO:0005886">
    <property type="term" value="C:plasma membrane"/>
    <property type="evidence" value="ECO:0007669"/>
    <property type="project" value="TreeGrafter"/>
</dbReference>
<feature type="transmembrane region" description="Helical" evidence="5">
    <location>
        <begin position="49"/>
        <end position="69"/>
    </location>
</feature>
<feature type="transmembrane region" description="Helical" evidence="5">
    <location>
        <begin position="318"/>
        <end position="341"/>
    </location>
</feature>
<comment type="subcellular location">
    <subcellularLocation>
        <location evidence="1">Endomembrane system</location>
        <topology evidence="1">Multi-pass membrane protein</topology>
    </subcellularLocation>
</comment>
<dbReference type="InterPro" id="IPR011701">
    <property type="entry name" value="MFS"/>
</dbReference>
<dbReference type="RefSeq" id="WP_108825066.1">
    <property type="nucleotide sequence ID" value="NZ_CP023004.1"/>
</dbReference>
<evidence type="ECO:0000256" key="4">
    <source>
        <dbReference type="ARBA" id="ARBA00023136"/>
    </source>
</evidence>